<evidence type="ECO:0000256" key="1">
    <source>
        <dbReference type="ARBA" id="ARBA00004141"/>
    </source>
</evidence>
<dbReference type="PIRSF" id="PIRSF006060">
    <property type="entry name" value="AA_transporter"/>
    <property type="match status" value="1"/>
</dbReference>
<dbReference type="EMBL" id="CP006681">
    <property type="protein sequence ID" value="AHI53386.1"/>
    <property type="molecule type" value="Genomic_DNA"/>
</dbReference>
<keyword evidence="3 5" id="KW-1133">Transmembrane helix</keyword>
<dbReference type="InterPro" id="IPR050598">
    <property type="entry name" value="AminoAcid_Transporter"/>
</dbReference>
<comment type="subcellular location">
    <subcellularLocation>
        <location evidence="1">Membrane</location>
        <topology evidence="1">Multi-pass membrane protein</topology>
    </subcellularLocation>
</comment>
<dbReference type="Pfam" id="PF13520">
    <property type="entry name" value="AA_permease_2"/>
    <property type="match status" value="1"/>
</dbReference>
<feature type="transmembrane region" description="Helical" evidence="5">
    <location>
        <begin position="430"/>
        <end position="450"/>
    </location>
</feature>
<dbReference type="Gene3D" id="1.20.1740.10">
    <property type="entry name" value="Amino acid/polyamine transporter I"/>
    <property type="match status" value="1"/>
</dbReference>
<evidence type="ECO:0000256" key="2">
    <source>
        <dbReference type="ARBA" id="ARBA00022692"/>
    </source>
</evidence>
<keyword evidence="7" id="KW-1185">Reference proteome</keyword>
<dbReference type="HOGENOM" id="CLU_039826_0_0_14"/>
<feature type="transmembrane region" description="Helical" evidence="5">
    <location>
        <begin position="188"/>
        <end position="206"/>
    </location>
</feature>
<dbReference type="RefSeq" id="WP_025363608.1">
    <property type="nucleotide sequence ID" value="NZ_CP006681.1"/>
</dbReference>
<evidence type="ECO:0000313" key="6">
    <source>
        <dbReference type="EMBL" id="AHI53386.1"/>
    </source>
</evidence>
<keyword evidence="4 5" id="KW-0472">Membrane</keyword>
<dbReference type="GO" id="GO:0016020">
    <property type="term" value="C:membrane"/>
    <property type="evidence" value="ECO:0007669"/>
    <property type="project" value="UniProtKB-SubCell"/>
</dbReference>
<feature type="transmembrane region" description="Helical" evidence="5">
    <location>
        <begin position="14"/>
        <end position="35"/>
    </location>
</feature>
<feature type="transmembrane region" description="Helical" evidence="5">
    <location>
        <begin position="148"/>
        <end position="168"/>
    </location>
</feature>
<gene>
    <name evidence="6" type="ORF">SCULI_v1c10460</name>
</gene>
<dbReference type="GO" id="GO:0015179">
    <property type="term" value="F:L-amino acid transmembrane transporter activity"/>
    <property type="evidence" value="ECO:0007669"/>
    <property type="project" value="TreeGrafter"/>
</dbReference>
<sequence>MIKVNKKNKARNKIFEFLTIFSMAFGIVVGSGIYLKNRSSGGVLETAGQNPYLALVVWAFIGVVCTLMMISFIEIASSIEKDDHNTVQSWSNKFLNRQSASLFSIFYVGFYMPVLASIGALFTVDVLFTYGIEPFLAATGKTALHETLSTASFLSIKITLSTILLISFQIMNSYTSKPSKWIQTIFTFVKFIPLFAVVIGGFVLFLTGNVDGESNSFDKSSGQWSLGTFFATAIPILFAFDGFIHASTLQKDVEHKEVVEPAMLTAIIGVTAFYIIITISIFIGANDGNIFNLFDSMFNENAPGISLLFKIIITLTILTVINGYTTLIPRTIKSAADEKFIYLGKRYENISHKSASFLGAIITDVIYIFTTSISIIIGIVRNETPNHMLIADTLSSTTVIYCFLIYLALIIGQIRNRHTNKVNVRKVKGAYVIGIITAILLIIVLGYVNFEFFIMPFIRLDFIGLLTSISSLIVIVPIAIWYFINEELIKKSTFNPNIK</sequence>
<feature type="transmembrane region" description="Helical" evidence="5">
    <location>
        <begin position="462"/>
        <end position="484"/>
    </location>
</feature>
<dbReference type="KEGG" id="scq:SCULI_v1c10460"/>
<dbReference type="PANTHER" id="PTHR11785:SF512">
    <property type="entry name" value="SOBREMESA, ISOFORM B"/>
    <property type="match status" value="1"/>
</dbReference>
<evidence type="ECO:0000313" key="7">
    <source>
        <dbReference type="Proteomes" id="UP000019267"/>
    </source>
</evidence>
<dbReference type="PATRIC" id="fig|1276246.3.peg.1042"/>
<dbReference type="Proteomes" id="UP000019267">
    <property type="component" value="Chromosome"/>
</dbReference>
<evidence type="ECO:0000256" key="5">
    <source>
        <dbReference type="SAM" id="Phobius"/>
    </source>
</evidence>
<protein>
    <submittedName>
        <fullName evidence="6">Amino acid permease</fullName>
    </submittedName>
</protein>
<feature type="transmembrane region" description="Helical" evidence="5">
    <location>
        <begin position="355"/>
        <end position="377"/>
    </location>
</feature>
<feature type="transmembrane region" description="Helical" evidence="5">
    <location>
        <begin position="389"/>
        <end position="409"/>
    </location>
</feature>
<feature type="transmembrane region" description="Helical" evidence="5">
    <location>
        <begin position="264"/>
        <end position="285"/>
    </location>
</feature>
<evidence type="ECO:0000256" key="4">
    <source>
        <dbReference type="ARBA" id="ARBA00023136"/>
    </source>
</evidence>
<organism evidence="6 7">
    <name type="scientific">Spiroplasma culicicola AES-1</name>
    <dbReference type="NCBI Taxonomy" id="1276246"/>
    <lineage>
        <taxon>Bacteria</taxon>
        <taxon>Bacillati</taxon>
        <taxon>Mycoplasmatota</taxon>
        <taxon>Mollicutes</taxon>
        <taxon>Entomoplasmatales</taxon>
        <taxon>Spiroplasmataceae</taxon>
        <taxon>Spiroplasma</taxon>
    </lineage>
</organism>
<feature type="transmembrane region" description="Helical" evidence="5">
    <location>
        <begin position="305"/>
        <end position="324"/>
    </location>
</feature>
<dbReference type="STRING" id="1276246.SCULI_v1c10460"/>
<proteinExistence type="predicted"/>
<dbReference type="PANTHER" id="PTHR11785">
    <property type="entry name" value="AMINO ACID TRANSPORTER"/>
    <property type="match status" value="1"/>
</dbReference>
<evidence type="ECO:0000256" key="3">
    <source>
        <dbReference type="ARBA" id="ARBA00022989"/>
    </source>
</evidence>
<feature type="transmembrane region" description="Helical" evidence="5">
    <location>
        <begin position="100"/>
        <end position="128"/>
    </location>
</feature>
<keyword evidence="2 5" id="KW-0812">Transmembrane</keyword>
<dbReference type="InterPro" id="IPR002293">
    <property type="entry name" value="AA/rel_permease1"/>
</dbReference>
<accession>W6A8U6</accession>
<dbReference type="eggNOG" id="COG1113">
    <property type="taxonomic scope" value="Bacteria"/>
</dbReference>
<feature type="transmembrane region" description="Helical" evidence="5">
    <location>
        <begin position="226"/>
        <end position="244"/>
    </location>
</feature>
<dbReference type="OrthoDB" id="392043at2"/>
<name>W6A8U6_9MOLU</name>
<feature type="transmembrane region" description="Helical" evidence="5">
    <location>
        <begin position="55"/>
        <end position="79"/>
    </location>
</feature>
<dbReference type="AlphaFoldDB" id="W6A8U6"/>
<reference evidence="6 7" key="1">
    <citation type="journal article" date="2014" name="Genome Biol. Evol.">
        <title>Molecular evolution of the substrate utilization strategies and putative virulence factors in mosquito-associated Spiroplasma species.</title>
        <authorList>
            <person name="Chang T.H."/>
            <person name="Lo W.S."/>
            <person name="Ku C."/>
            <person name="Chen L.L."/>
            <person name="Kuo C.H."/>
        </authorList>
    </citation>
    <scope>NUCLEOTIDE SEQUENCE [LARGE SCALE GENOMIC DNA]</scope>
    <source>
        <strain evidence="6">AES-1</strain>
    </source>
</reference>